<keyword evidence="1" id="KW-0732">Signal</keyword>
<feature type="chain" id="PRO_5005187963" evidence="1">
    <location>
        <begin position="23"/>
        <end position="191"/>
    </location>
</feature>
<dbReference type="InParanoid" id="A0A0G4ELV4"/>
<sequence length="191" mass="20898">MMVTHPFELGLILTVGLTVVAAQSNYGRHVSAEDVAVQGTESLATEVGQMALLQLQLNHTLTTITAAYALSTAAMTTSTAAHDLSTAAMHAIDKARQMLYTDALGDRCKVNRSFPDYEGAKILQRCAKEGYVCVMDKEVHAADYVPGTCYNWFKKGENNADYQCGDAPILEEDGFLYCLREPTGILRVPKW</sequence>
<proteinExistence type="predicted"/>
<evidence type="ECO:0000313" key="2">
    <source>
        <dbReference type="EMBL" id="CEL97999.1"/>
    </source>
</evidence>
<reference evidence="2 3" key="1">
    <citation type="submission" date="2014-11" db="EMBL/GenBank/DDBJ databases">
        <authorList>
            <person name="Zhu J."/>
            <person name="Qi W."/>
            <person name="Song R."/>
        </authorList>
    </citation>
    <scope>NUCLEOTIDE SEQUENCE [LARGE SCALE GENOMIC DNA]</scope>
</reference>
<evidence type="ECO:0000313" key="3">
    <source>
        <dbReference type="Proteomes" id="UP000041254"/>
    </source>
</evidence>
<dbReference type="VEuPathDB" id="CryptoDB:Vbra_12446"/>
<protein>
    <submittedName>
        <fullName evidence="2">Uncharacterized protein</fullName>
    </submittedName>
</protein>
<gene>
    <name evidence="2" type="ORF">Vbra_12446</name>
</gene>
<accession>A0A0G4ELV4</accession>
<organism evidence="2 3">
    <name type="scientific">Vitrella brassicaformis (strain CCMP3155)</name>
    <dbReference type="NCBI Taxonomy" id="1169540"/>
    <lineage>
        <taxon>Eukaryota</taxon>
        <taxon>Sar</taxon>
        <taxon>Alveolata</taxon>
        <taxon>Colpodellida</taxon>
        <taxon>Vitrellaceae</taxon>
        <taxon>Vitrella</taxon>
    </lineage>
</organism>
<dbReference type="Proteomes" id="UP000041254">
    <property type="component" value="Unassembled WGS sequence"/>
</dbReference>
<dbReference type="EMBL" id="CDMY01000260">
    <property type="protein sequence ID" value="CEL97999.1"/>
    <property type="molecule type" value="Genomic_DNA"/>
</dbReference>
<keyword evidence="3" id="KW-1185">Reference proteome</keyword>
<dbReference type="AlphaFoldDB" id="A0A0G4ELV4"/>
<name>A0A0G4ELV4_VITBC</name>
<feature type="signal peptide" evidence="1">
    <location>
        <begin position="1"/>
        <end position="22"/>
    </location>
</feature>
<evidence type="ECO:0000256" key="1">
    <source>
        <dbReference type="SAM" id="SignalP"/>
    </source>
</evidence>